<feature type="compositionally biased region" description="Polar residues" evidence="2">
    <location>
        <begin position="8"/>
        <end position="27"/>
    </location>
</feature>
<dbReference type="PANTHER" id="PTHR43866">
    <property type="entry name" value="MALONATE-SEMIALDEHYDE DEHYDROGENASE"/>
    <property type="match status" value="1"/>
</dbReference>
<dbReference type="VEuPathDB" id="FungiDB:PTTG_28542"/>
<evidence type="ECO:0000313" key="4">
    <source>
        <dbReference type="EnsemblFungi" id="PTTG_28542-t43_1-p1"/>
    </source>
</evidence>
<protein>
    <recommendedName>
        <fullName evidence="6">FAR1 domain-containing protein</fullName>
    </recommendedName>
</protein>
<reference evidence="3" key="2">
    <citation type="submission" date="2016-05" db="EMBL/GenBank/DDBJ databases">
        <title>Comparative analysis highlights variable genome content of wheat rusts and divergence of the mating loci.</title>
        <authorList>
            <person name="Cuomo C.A."/>
            <person name="Bakkeren G."/>
            <person name="Szabo L."/>
            <person name="Khalil H."/>
            <person name="Joly D."/>
            <person name="Goldberg J."/>
            <person name="Young S."/>
            <person name="Zeng Q."/>
            <person name="Fellers J."/>
        </authorList>
    </citation>
    <scope>NUCLEOTIDE SEQUENCE [LARGE SCALE GENOMIC DNA]</scope>
    <source>
        <strain evidence="3">1-1 BBBD Race 1</strain>
    </source>
</reference>
<accession>A0A180GCU6</accession>
<reference evidence="4 5" key="3">
    <citation type="journal article" date="2017" name="G3 (Bethesda)">
        <title>Comparative analysis highlights variable genome content of wheat rusts and divergence of the mating loci.</title>
        <authorList>
            <person name="Cuomo C.A."/>
            <person name="Bakkeren G."/>
            <person name="Khalil H.B."/>
            <person name="Panwar V."/>
            <person name="Joly D."/>
            <person name="Linning R."/>
            <person name="Sakthikumar S."/>
            <person name="Song X."/>
            <person name="Adiconis X."/>
            <person name="Fan L."/>
            <person name="Goldberg J.M."/>
            <person name="Levin J.Z."/>
            <person name="Young S."/>
            <person name="Zeng Q."/>
            <person name="Anikster Y."/>
            <person name="Bruce M."/>
            <person name="Wang M."/>
            <person name="Yin C."/>
            <person name="McCallum B."/>
            <person name="Szabo L.J."/>
            <person name="Hulbert S."/>
            <person name="Chen X."/>
            <person name="Fellers J.P."/>
        </authorList>
    </citation>
    <scope>NUCLEOTIDE SEQUENCE</scope>
    <source>
        <strain evidence="5">Isolate 1-1 / race 1 (BBBD)</strain>
        <strain evidence="4">isolate 1-1 / race 1 (BBBD)</strain>
    </source>
</reference>
<dbReference type="OrthoDB" id="2506613at2759"/>
<proteinExistence type="inferred from homology"/>
<comment type="similarity">
    <text evidence="1">Belongs to the aldehyde dehydrogenase family.</text>
</comment>
<dbReference type="GO" id="GO:0006574">
    <property type="term" value="P:L-valine catabolic process"/>
    <property type="evidence" value="ECO:0007669"/>
    <property type="project" value="TreeGrafter"/>
</dbReference>
<dbReference type="GO" id="GO:0004491">
    <property type="term" value="F:methylmalonate-semialdehyde dehydrogenase (acylating, NAD) activity"/>
    <property type="evidence" value="ECO:0007669"/>
    <property type="project" value="InterPro"/>
</dbReference>
<dbReference type="AlphaFoldDB" id="A0A180GCU6"/>
<feature type="region of interest" description="Disordered" evidence="2">
    <location>
        <begin position="1"/>
        <end position="27"/>
    </location>
</feature>
<dbReference type="GO" id="GO:0006210">
    <property type="term" value="P:thymine catabolic process"/>
    <property type="evidence" value="ECO:0007669"/>
    <property type="project" value="TreeGrafter"/>
</dbReference>
<dbReference type="STRING" id="630390.A0A180GCU6"/>
<dbReference type="PANTHER" id="PTHR43866:SF3">
    <property type="entry name" value="METHYLMALONATE-SEMIALDEHYDE DEHYDROGENASE [ACYLATING], MITOCHONDRIAL"/>
    <property type="match status" value="1"/>
</dbReference>
<reference evidence="4" key="4">
    <citation type="submission" date="2025-05" db="UniProtKB">
        <authorList>
            <consortium name="EnsemblFungi"/>
        </authorList>
    </citation>
    <scope>IDENTIFICATION</scope>
    <source>
        <strain evidence="4">isolate 1-1 / race 1 (BBBD)</strain>
    </source>
</reference>
<evidence type="ECO:0000313" key="5">
    <source>
        <dbReference type="Proteomes" id="UP000005240"/>
    </source>
</evidence>
<evidence type="ECO:0000256" key="1">
    <source>
        <dbReference type="ARBA" id="ARBA00009986"/>
    </source>
</evidence>
<evidence type="ECO:0000256" key="2">
    <source>
        <dbReference type="SAM" id="MobiDB-lite"/>
    </source>
</evidence>
<name>A0A180GCU6_PUCT1</name>
<sequence>MSAKEIQPNPSVTVLNTGSNTPSNTGDSITVSPEVWAQMQSLLTLLPIQQPHPQKLQLPHQTPFVLRISPFVLRISLFVPQNSLFVLRILPLLLWMPQFLLGILPFLCQKIPPSLCRMSRKRSSTTMIWVTIERIKFPALKKKAWILTRPSPKSSMILRRPLDPPPRAWFTSMDDLVSFCQAWAKNHGYAIFKSNSHPCKNVYIKCDQSGQFQGTILNKSGHKTASAKINCPFHMKGLIPTSKKLIEKFWTLKVLQGTHNHGPSDGASSNSAHKRLIPEQFDEIRKLSQANLKPAQILLQL</sequence>
<evidence type="ECO:0000313" key="3">
    <source>
        <dbReference type="EMBL" id="OAV89753.1"/>
    </source>
</evidence>
<dbReference type="EMBL" id="ADAS02000118">
    <property type="protein sequence ID" value="OAV89753.1"/>
    <property type="molecule type" value="Genomic_DNA"/>
</dbReference>
<organism evidence="3">
    <name type="scientific">Puccinia triticina (isolate 1-1 / race 1 (BBBD))</name>
    <name type="common">Brown leaf rust fungus</name>
    <dbReference type="NCBI Taxonomy" id="630390"/>
    <lineage>
        <taxon>Eukaryota</taxon>
        <taxon>Fungi</taxon>
        <taxon>Dikarya</taxon>
        <taxon>Basidiomycota</taxon>
        <taxon>Pucciniomycotina</taxon>
        <taxon>Pucciniomycetes</taxon>
        <taxon>Pucciniales</taxon>
        <taxon>Pucciniaceae</taxon>
        <taxon>Puccinia</taxon>
    </lineage>
</organism>
<gene>
    <name evidence="3" type="ORF">PTTG_28542</name>
</gene>
<evidence type="ECO:0008006" key="6">
    <source>
        <dbReference type="Google" id="ProtNLM"/>
    </source>
</evidence>
<reference evidence="3" key="1">
    <citation type="submission" date="2009-11" db="EMBL/GenBank/DDBJ databases">
        <authorList>
            <consortium name="The Broad Institute Genome Sequencing Platform"/>
            <person name="Ward D."/>
            <person name="Feldgarden M."/>
            <person name="Earl A."/>
            <person name="Young S.K."/>
            <person name="Zeng Q."/>
            <person name="Koehrsen M."/>
            <person name="Alvarado L."/>
            <person name="Berlin A."/>
            <person name="Bochicchio J."/>
            <person name="Borenstein D."/>
            <person name="Chapman S.B."/>
            <person name="Chen Z."/>
            <person name="Engels R."/>
            <person name="Freedman E."/>
            <person name="Gellesch M."/>
            <person name="Goldberg J."/>
            <person name="Griggs A."/>
            <person name="Gujja S."/>
            <person name="Heilman E."/>
            <person name="Heiman D."/>
            <person name="Hepburn T."/>
            <person name="Howarth C."/>
            <person name="Jen D."/>
            <person name="Larson L."/>
            <person name="Lewis B."/>
            <person name="Mehta T."/>
            <person name="Park D."/>
            <person name="Pearson M."/>
            <person name="Roberts A."/>
            <person name="Saif S."/>
            <person name="Shea T."/>
            <person name="Shenoy N."/>
            <person name="Sisk P."/>
            <person name="Stolte C."/>
            <person name="Sykes S."/>
            <person name="Thomson T."/>
            <person name="Walk T."/>
            <person name="White J."/>
            <person name="Yandava C."/>
            <person name="Izard J."/>
            <person name="Baranova O.V."/>
            <person name="Blanton J.M."/>
            <person name="Tanner A.C."/>
            <person name="Dewhirst F.E."/>
            <person name="Haas B."/>
            <person name="Nusbaum C."/>
            <person name="Birren B."/>
        </authorList>
    </citation>
    <scope>NUCLEOTIDE SEQUENCE [LARGE SCALE GENOMIC DNA]</scope>
    <source>
        <strain evidence="3">1-1 BBBD Race 1</strain>
    </source>
</reference>
<keyword evidence="5" id="KW-1185">Reference proteome</keyword>
<dbReference type="EnsemblFungi" id="PTTG_28542-t43_1">
    <property type="protein sequence ID" value="PTTG_28542-t43_1-p1"/>
    <property type="gene ID" value="PTTG_28542"/>
</dbReference>
<dbReference type="InterPro" id="IPR010061">
    <property type="entry name" value="MeMal-semiAld_DH"/>
</dbReference>
<dbReference type="Proteomes" id="UP000005240">
    <property type="component" value="Unassembled WGS sequence"/>
</dbReference>